<accession>A0A8S5NKX8</accession>
<protein>
    <submittedName>
        <fullName evidence="1">Uncharacterized protein</fullName>
    </submittedName>
</protein>
<sequence>MDWKKSINKAMSNAPKDKIINTTGYISNLLDESEINKIDENGEPKIEYVEKLYNEYNDGNFSDSITFSTLGYESNLQKMK</sequence>
<evidence type="ECO:0000313" key="1">
    <source>
        <dbReference type="EMBL" id="DAD95345.1"/>
    </source>
</evidence>
<proteinExistence type="predicted"/>
<organism evidence="1">
    <name type="scientific">Podoviridae sp. ctsNK10</name>
    <dbReference type="NCBI Taxonomy" id="2826582"/>
    <lineage>
        <taxon>Viruses</taxon>
        <taxon>Duplodnaviria</taxon>
        <taxon>Heunggongvirae</taxon>
        <taxon>Uroviricota</taxon>
        <taxon>Caudoviricetes</taxon>
    </lineage>
</organism>
<reference evidence="1" key="1">
    <citation type="journal article" date="2021" name="Proc. Natl. Acad. Sci. U.S.A.">
        <title>A Catalog of Tens of Thousands of Viruses from Human Metagenomes Reveals Hidden Associations with Chronic Diseases.</title>
        <authorList>
            <person name="Tisza M.J."/>
            <person name="Buck C.B."/>
        </authorList>
    </citation>
    <scope>NUCLEOTIDE SEQUENCE</scope>
    <source>
        <strain evidence="1">CtsNK10</strain>
    </source>
</reference>
<dbReference type="EMBL" id="BK015191">
    <property type="protein sequence ID" value="DAD95345.1"/>
    <property type="molecule type" value="Genomic_DNA"/>
</dbReference>
<name>A0A8S5NKX8_9CAUD</name>